<proteinExistence type="predicted"/>
<evidence type="ECO:0008006" key="4">
    <source>
        <dbReference type="Google" id="ProtNLM"/>
    </source>
</evidence>
<dbReference type="Proteomes" id="UP001218218">
    <property type="component" value="Unassembled WGS sequence"/>
</dbReference>
<comment type="caution">
    <text evidence="2">The sequence shown here is derived from an EMBL/GenBank/DDBJ whole genome shotgun (WGS) entry which is preliminary data.</text>
</comment>
<evidence type="ECO:0000256" key="1">
    <source>
        <dbReference type="SAM" id="SignalP"/>
    </source>
</evidence>
<accession>A0AAD7AI51</accession>
<feature type="signal peptide" evidence="1">
    <location>
        <begin position="1"/>
        <end position="17"/>
    </location>
</feature>
<organism evidence="2 3">
    <name type="scientific">Mycena albidolilacea</name>
    <dbReference type="NCBI Taxonomy" id="1033008"/>
    <lineage>
        <taxon>Eukaryota</taxon>
        <taxon>Fungi</taxon>
        <taxon>Dikarya</taxon>
        <taxon>Basidiomycota</taxon>
        <taxon>Agaricomycotina</taxon>
        <taxon>Agaricomycetes</taxon>
        <taxon>Agaricomycetidae</taxon>
        <taxon>Agaricales</taxon>
        <taxon>Marasmiineae</taxon>
        <taxon>Mycenaceae</taxon>
        <taxon>Mycena</taxon>
    </lineage>
</organism>
<dbReference type="EMBL" id="JARIHO010000006">
    <property type="protein sequence ID" value="KAJ7359425.1"/>
    <property type="molecule type" value="Genomic_DNA"/>
</dbReference>
<feature type="chain" id="PRO_5042039870" description="Secreted protein" evidence="1">
    <location>
        <begin position="18"/>
        <end position="101"/>
    </location>
</feature>
<protein>
    <recommendedName>
        <fullName evidence="4">Secreted protein</fullName>
    </recommendedName>
</protein>
<name>A0AAD7AI51_9AGAR</name>
<sequence>MFIVLKIQLSFPLFIHCFSIWRLTPALGPDLWPPAAHITWAVGFRPCQHLVIGRWTRHRHIWFISRDGKTFYHKQVREKKTVKRRCWNLTVRIIMNASASW</sequence>
<keyword evidence="1" id="KW-0732">Signal</keyword>
<reference evidence="2" key="1">
    <citation type="submission" date="2023-03" db="EMBL/GenBank/DDBJ databases">
        <title>Massive genome expansion in bonnet fungi (Mycena s.s.) driven by repeated elements and novel gene families across ecological guilds.</title>
        <authorList>
            <consortium name="Lawrence Berkeley National Laboratory"/>
            <person name="Harder C.B."/>
            <person name="Miyauchi S."/>
            <person name="Viragh M."/>
            <person name="Kuo A."/>
            <person name="Thoen E."/>
            <person name="Andreopoulos B."/>
            <person name="Lu D."/>
            <person name="Skrede I."/>
            <person name="Drula E."/>
            <person name="Henrissat B."/>
            <person name="Morin E."/>
            <person name="Kohler A."/>
            <person name="Barry K."/>
            <person name="LaButti K."/>
            <person name="Morin E."/>
            <person name="Salamov A."/>
            <person name="Lipzen A."/>
            <person name="Mereny Z."/>
            <person name="Hegedus B."/>
            <person name="Baldrian P."/>
            <person name="Stursova M."/>
            <person name="Weitz H."/>
            <person name="Taylor A."/>
            <person name="Grigoriev I.V."/>
            <person name="Nagy L.G."/>
            <person name="Martin F."/>
            <person name="Kauserud H."/>
        </authorList>
    </citation>
    <scope>NUCLEOTIDE SEQUENCE</scope>
    <source>
        <strain evidence="2">CBHHK002</strain>
    </source>
</reference>
<gene>
    <name evidence="2" type="ORF">DFH08DRAFT_846071</name>
</gene>
<evidence type="ECO:0000313" key="3">
    <source>
        <dbReference type="Proteomes" id="UP001218218"/>
    </source>
</evidence>
<keyword evidence="3" id="KW-1185">Reference proteome</keyword>
<dbReference type="AlphaFoldDB" id="A0AAD7AI51"/>
<evidence type="ECO:0000313" key="2">
    <source>
        <dbReference type="EMBL" id="KAJ7359425.1"/>
    </source>
</evidence>